<dbReference type="Gene3D" id="3.10.50.40">
    <property type="match status" value="1"/>
</dbReference>
<dbReference type="InterPro" id="IPR050245">
    <property type="entry name" value="PrsA_foldase"/>
</dbReference>
<dbReference type="GO" id="GO:0003755">
    <property type="term" value="F:peptidyl-prolyl cis-trans isomerase activity"/>
    <property type="evidence" value="ECO:0007669"/>
    <property type="project" value="UniProtKB-KW"/>
</dbReference>
<keyword evidence="5 6" id="KW-0413">Isomerase</keyword>
<dbReference type="SUPFAM" id="SSF54534">
    <property type="entry name" value="FKBP-like"/>
    <property type="match status" value="1"/>
</dbReference>
<dbReference type="PANTHER" id="PTHR47245">
    <property type="entry name" value="PEPTIDYLPROLYL ISOMERASE"/>
    <property type="match status" value="1"/>
</dbReference>
<dbReference type="Proteomes" id="UP000255517">
    <property type="component" value="Unassembled WGS sequence"/>
</dbReference>
<dbReference type="EC" id="5.2.1.8" evidence="2"/>
<evidence type="ECO:0000256" key="1">
    <source>
        <dbReference type="ARBA" id="ARBA00000971"/>
    </source>
</evidence>
<dbReference type="RefSeq" id="WP_009345204.1">
    <property type="nucleotide sequence ID" value="NZ_CP165621.1"/>
</dbReference>
<dbReference type="InterPro" id="IPR000297">
    <property type="entry name" value="PPIase_PpiC"/>
</dbReference>
<reference evidence="8 9" key="1">
    <citation type="submission" date="2018-06" db="EMBL/GenBank/DDBJ databases">
        <authorList>
            <consortium name="Pathogen Informatics"/>
            <person name="Doyle S."/>
        </authorList>
    </citation>
    <scope>NUCLEOTIDE SEQUENCE [LARGE SCALE GENOMIC DNA]</scope>
    <source>
        <strain evidence="8 9">NCTC13149</strain>
    </source>
</reference>
<proteinExistence type="predicted"/>
<keyword evidence="4 6" id="KW-0697">Rotamase</keyword>
<protein>
    <recommendedName>
        <fullName evidence="2">peptidylprolyl isomerase</fullName>
        <ecNumber evidence="2">5.2.1.8</ecNumber>
    </recommendedName>
</protein>
<dbReference type="Pfam" id="PF00639">
    <property type="entry name" value="Rotamase"/>
    <property type="match status" value="1"/>
</dbReference>
<dbReference type="InterPro" id="IPR046357">
    <property type="entry name" value="PPIase_dom_sf"/>
</dbReference>
<evidence type="ECO:0000313" key="8">
    <source>
        <dbReference type="EMBL" id="SUB56723.1"/>
    </source>
</evidence>
<dbReference type="AlphaFoldDB" id="A0A379C3B4"/>
<dbReference type="PROSITE" id="PS50198">
    <property type="entry name" value="PPIC_PPIASE_2"/>
    <property type="match status" value="1"/>
</dbReference>
<accession>A0A379C3B4</accession>
<dbReference type="EMBL" id="UGSZ01000001">
    <property type="protein sequence ID" value="SUB56723.1"/>
    <property type="molecule type" value="Genomic_DNA"/>
</dbReference>
<evidence type="ECO:0000256" key="4">
    <source>
        <dbReference type="ARBA" id="ARBA00023110"/>
    </source>
</evidence>
<evidence type="ECO:0000259" key="7">
    <source>
        <dbReference type="PROSITE" id="PS50198"/>
    </source>
</evidence>
<evidence type="ECO:0000256" key="2">
    <source>
        <dbReference type="ARBA" id="ARBA00013194"/>
    </source>
</evidence>
<dbReference type="SUPFAM" id="SSF109998">
    <property type="entry name" value="Triger factor/SurA peptide-binding domain-like"/>
    <property type="match status" value="1"/>
</dbReference>
<dbReference type="PANTHER" id="PTHR47245:SF1">
    <property type="entry name" value="FOLDASE PROTEIN PRSA"/>
    <property type="match status" value="1"/>
</dbReference>
<comment type="catalytic activity">
    <reaction evidence="1">
        <text>[protein]-peptidylproline (omega=180) = [protein]-peptidylproline (omega=0)</text>
        <dbReference type="Rhea" id="RHEA:16237"/>
        <dbReference type="Rhea" id="RHEA-COMP:10747"/>
        <dbReference type="Rhea" id="RHEA-COMP:10748"/>
        <dbReference type="ChEBI" id="CHEBI:83833"/>
        <dbReference type="ChEBI" id="CHEBI:83834"/>
        <dbReference type="EC" id="5.2.1.8"/>
    </reaction>
</comment>
<dbReference type="STRING" id="1122949.GCA_000378725_00525"/>
<dbReference type="Gene3D" id="1.10.8.1040">
    <property type="match status" value="1"/>
</dbReference>
<name>A0A379C3B4_9FIRM</name>
<evidence type="ECO:0000256" key="5">
    <source>
        <dbReference type="ARBA" id="ARBA00023235"/>
    </source>
</evidence>
<dbReference type="InterPro" id="IPR027304">
    <property type="entry name" value="Trigger_fact/SurA_dom_sf"/>
</dbReference>
<evidence type="ECO:0000313" key="9">
    <source>
        <dbReference type="Proteomes" id="UP000255517"/>
    </source>
</evidence>
<organism evidence="8 9">
    <name type="scientific">Peptoniphilus lacrimalis</name>
    <dbReference type="NCBI Taxonomy" id="33031"/>
    <lineage>
        <taxon>Bacteria</taxon>
        <taxon>Bacillati</taxon>
        <taxon>Bacillota</taxon>
        <taxon>Tissierellia</taxon>
        <taxon>Tissierellales</taxon>
        <taxon>Peptoniphilaceae</taxon>
        <taxon>Peptoniphilus</taxon>
    </lineage>
</organism>
<sequence>MDKNKILAEVNGKKITGEDYNIFINSINPKLREHLVNSDQNKEVIEELIHHELIYQDAIENGKDKEEEFQKVLDQAKKSLLLNYTLGKLLSNIEVTEKEIEDFYNNHKEHFTKDQTVRASHILVDDLKKAEEIYNRIKDGADFSKEAKNNSTCPSKENGGDLGIFSRGQMVKEFEDACFNMEVGEVSKPVKTQFGYHIIKLVEKNKAQEMTLEESRDHIIEDIRRQKEQEIYKDKISSLREKSQIKYID</sequence>
<gene>
    <name evidence="8" type="primary">cbf2</name>
    <name evidence="8" type="ORF">NCTC13149_00517</name>
</gene>
<evidence type="ECO:0000256" key="3">
    <source>
        <dbReference type="ARBA" id="ARBA00022729"/>
    </source>
</evidence>
<feature type="domain" description="PpiC" evidence="7">
    <location>
        <begin position="114"/>
        <end position="203"/>
    </location>
</feature>
<dbReference type="OrthoDB" id="14196at2"/>
<evidence type="ECO:0000256" key="6">
    <source>
        <dbReference type="PROSITE-ProRule" id="PRU00278"/>
    </source>
</evidence>
<keyword evidence="3" id="KW-0732">Signal</keyword>